<dbReference type="EMBL" id="SOQX01000008">
    <property type="protein sequence ID" value="TDX99361.1"/>
    <property type="molecule type" value="Genomic_DNA"/>
</dbReference>
<feature type="domain" description="SH3b" evidence="9">
    <location>
        <begin position="21"/>
        <end position="86"/>
    </location>
</feature>
<dbReference type="OrthoDB" id="9790951at2"/>
<dbReference type="NCBIfam" id="TIGR04211">
    <property type="entry name" value="SH3_and_anchor"/>
    <property type="match status" value="1"/>
</dbReference>
<evidence type="ECO:0000256" key="4">
    <source>
        <dbReference type="ARBA" id="ARBA00022989"/>
    </source>
</evidence>
<evidence type="ECO:0000313" key="10">
    <source>
        <dbReference type="EMBL" id="TDX99361.1"/>
    </source>
</evidence>
<keyword evidence="4 7" id="KW-1133">Transmembrane helix</keyword>
<evidence type="ECO:0000256" key="2">
    <source>
        <dbReference type="ARBA" id="ARBA00022692"/>
    </source>
</evidence>
<proteinExistence type="predicted"/>
<dbReference type="PIRSF" id="PIRSF006158">
    <property type="entry name" value="UCP006158_SH3"/>
    <property type="match status" value="1"/>
</dbReference>
<gene>
    <name evidence="10" type="ORF">EDC23_2574</name>
</gene>
<reference evidence="10 11" key="1">
    <citation type="submission" date="2019-03" db="EMBL/GenBank/DDBJ databases">
        <title>Genomic Encyclopedia of Type Strains, Phase IV (KMG-IV): sequencing the most valuable type-strain genomes for metagenomic binning, comparative biology and taxonomic classification.</title>
        <authorList>
            <person name="Goeker M."/>
        </authorList>
    </citation>
    <scope>NUCLEOTIDE SEQUENCE [LARGE SCALE GENOMIC DNA]</scope>
    <source>
        <strain evidence="10 11">DSM 16326</strain>
    </source>
</reference>
<evidence type="ECO:0000256" key="3">
    <source>
        <dbReference type="ARBA" id="ARBA00022729"/>
    </source>
</evidence>
<evidence type="ECO:0000259" key="9">
    <source>
        <dbReference type="PROSITE" id="PS51781"/>
    </source>
</evidence>
<dbReference type="InterPro" id="IPR003646">
    <property type="entry name" value="SH3-like_bac-type"/>
</dbReference>
<feature type="chain" id="PRO_5020615268" evidence="8">
    <location>
        <begin position="21"/>
        <end position="219"/>
    </location>
</feature>
<comment type="subcellular location">
    <subcellularLocation>
        <location evidence="1">Membrane</location>
        <topology evidence="1">Single-pass membrane protein</topology>
    </subcellularLocation>
</comment>
<feature type="signal peptide" evidence="8">
    <location>
        <begin position="1"/>
        <end position="20"/>
    </location>
</feature>
<dbReference type="InterPro" id="IPR016476">
    <property type="entry name" value="SH3_dom_pro"/>
</dbReference>
<comment type="caution">
    <text evidence="10">The sequence shown here is derived from an EMBL/GenBank/DDBJ whole genome shotgun (WGS) entry which is preliminary data.</text>
</comment>
<evidence type="ECO:0000256" key="6">
    <source>
        <dbReference type="SAM" id="Coils"/>
    </source>
</evidence>
<dbReference type="Gene3D" id="2.30.30.40">
    <property type="entry name" value="SH3 Domains"/>
    <property type="match status" value="1"/>
</dbReference>
<accession>A0A4R8IFQ2</accession>
<name>A0A4R8IFQ2_9GAMM</name>
<keyword evidence="3 8" id="KW-0732">Signal</keyword>
<evidence type="ECO:0000256" key="8">
    <source>
        <dbReference type="SAM" id="SignalP"/>
    </source>
</evidence>
<dbReference type="RefSeq" id="WP_134085106.1">
    <property type="nucleotide sequence ID" value="NZ_SOQX01000008.1"/>
</dbReference>
<keyword evidence="11" id="KW-1185">Reference proteome</keyword>
<dbReference type="GO" id="GO:0016020">
    <property type="term" value="C:membrane"/>
    <property type="evidence" value="ECO:0007669"/>
    <property type="project" value="UniProtKB-SubCell"/>
</dbReference>
<dbReference type="PROSITE" id="PS51781">
    <property type="entry name" value="SH3B"/>
    <property type="match status" value="1"/>
</dbReference>
<feature type="coiled-coil region" evidence="6">
    <location>
        <begin position="85"/>
        <end position="185"/>
    </location>
</feature>
<dbReference type="AlphaFoldDB" id="A0A4R8IFQ2"/>
<keyword evidence="6" id="KW-0175">Coiled coil</keyword>
<feature type="transmembrane region" description="Helical" evidence="7">
    <location>
        <begin position="190"/>
        <end position="208"/>
    </location>
</feature>
<keyword evidence="5 7" id="KW-0472">Membrane</keyword>
<evidence type="ECO:0000256" key="7">
    <source>
        <dbReference type="SAM" id="Phobius"/>
    </source>
</evidence>
<organism evidence="10 11">
    <name type="scientific">Thiohalophilus thiocyanatoxydans</name>
    <dbReference type="NCBI Taxonomy" id="381308"/>
    <lineage>
        <taxon>Bacteria</taxon>
        <taxon>Pseudomonadati</taxon>
        <taxon>Pseudomonadota</taxon>
        <taxon>Gammaproteobacteria</taxon>
        <taxon>Thiohalomonadales</taxon>
        <taxon>Thiohalophilaceae</taxon>
        <taxon>Thiohalophilus</taxon>
    </lineage>
</organism>
<sequence>MRYLFITLALFAISASAVQAAEYQYVSDELLITLRNGQGNSYQVLKTLPTGTRLEVLESTEEGYSRVRTSDGTEGWVRSQYLINNPTAAMQLEEATRKLENLQEENEKLRSTLSEVQEERAQLASERDELLGKTEEAEERLAHLTEVAEKPIVLDQENRELQQQNIALEKELQILNQENQVLKDRAEREWFIAGAGVLLGGLLLGLLIPRIRWKKQSSW</sequence>
<protein>
    <submittedName>
        <fullName evidence="10">SH3 domain protein</fullName>
    </submittedName>
</protein>
<keyword evidence="2 7" id="KW-0812">Transmembrane</keyword>
<dbReference type="Proteomes" id="UP000294914">
    <property type="component" value="Unassembled WGS sequence"/>
</dbReference>
<evidence type="ECO:0000256" key="1">
    <source>
        <dbReference type="ARBA" id="ARBA00004167"/>
    </source>
</evidence>
<evidence type="ECO:0000313" key="11">
    <source>
        <dbReference type="Proteomes" id="UP000294914"/>
    </source>
</evidence>
<evidence type="ECO:0000256" key="5">
    <source>
        <dbReference type="ARBA" id="ARBA00023136"/>
    </source>
</evidence>
<dbReference type="Pfam" id="PF08239">
    <property type="entry name" value="SH3_3"/>
    <property type="match status" value="1"/>
</dbReference>
<dbReference type="SMART" id="SM00287">
    <property type="entry name" value="SH3b"/>
    <property type="match status" value="1"/>
</dbReference>